<keyword evidence="4" id="KW-1185">Reference proteome</keyword>
<dbReference type="EMBL" id="JANBVN010000129">
    <property type="protein sequence ID" value="KAJ9139496.1"/>
    <property type="molecule type" value="Genomic_DNA"/>
</dbReference>
<reference evidence="3" key="1">
    <citation type="submission" date="2022-07" db="EMBL/GenBank/DDBJ databases">
        <title>Fungi with potential for degradation of polypropylene.</title>
        <authorList>
            <person name="Gostincar C."/>
        </authorList>
    </citation>
    <scope>NUCLEOTIDE SEQUENCE</scope>
    <source>
        <strain evidence="3">EXF-13287</strain>
    </source>
</reference>
<feature type="region of interest" description="Disordered" evidence="1">
    <location>
        <begin position="224"/>
        <end position="272"/>
    </location>
</feature>
<evidence type="ECO:0000313" key="4">
    <source>
        <dbReference type="Proteomes" id="UP001174691"/>
    </source>
</evidence>
<organism evidence="3 4">
    <name type="scientific">Coniochaeta hoffmannii</name>
    <dbReference type="NCBI Taxonomy" id="91930"/>
    <lineage>
        <taxon>Eukaryota</taxon>
        <taxon>Fungi</taxon>
        <taxon>Dikarya</taxon>
        <taxon>Ascomycota</taxon>
        <taxon>Pezizomycotina</taxon>
        <taxon>Sordariomycetes</taxon>
        <taxon>Sordariomycetidae</taxon>
        <taxon>Coniochaetales</taxon>
        <taxon>Coniochaetaceae</taxon>
        <taxon>Coniochaeta</taxon>
    </lineage>
</organism>
<dbReference type="InterPro" id="IPR003615">
    <property type="entry name" value="HNH_nuc"/>
</dbReference>
<evidence type="ECO:0000256" key="1">
    <source>
        <dbReference type="SAM" id="MobiDB-lite"/>
    </source>
</evidence>
<sequence>MSKITTATDGVLTEDSYFFIVPGNAKYPVVPSFQDWQFPHTEFQQRLWWPNTTTQPDLVRRCAVTQCTYSLDKAYLVPQNEKAWYHRNTMQRYSRDTVGDIDNQANLLDLRVDTHRCFDNKDWVIVPKPRHSDQAFASAYKYAVHILGADDPAAEFHASWHNSEVLNLQVNTTAYLFARFAWAVIQRVKQFVLGGVARNVVRVAVDEEGTPTWKTGLQSDKWLNEQYGAGGSKGATPRKKGSHDTSAADSEAEAEEEGEDESLTHTPFDPVELDIRLETIKRRQREE</sequence>
<protein>
    <recommendedName>
        <fullName evidence="2">HNH nuclease domain-containing protein</fullName>
    </recommendedName>
</protein>
<name>A0AA38RSH0_9PEZI</name>
<comment type="caution">
    <text evidence="3">The sequence shown here is derived from an EMBL/GenBank/DDBJ whole genome shotgun (WGS) entry which is preliminary data.</text>
</comment>
<accession>A0AA38RSH0</accession>
<dbReference type="AlphaFoldDB" id="A0AA38RSH0"/>
<gene>
    <name evidence="3" type="ORF">NKR19_g7409</name>
</gene>
<feature type="domain" description="HNH nuclease" evidence="2">
    <location>
        <begin position="62"/>
        <end position="126"/>
    </location>
</feature>
<dbReference type="Proteomes" id="UP001174691">
    <property type="component" value="Unassembled WGS sequence"/>
</dbReference>
<feature type="compositionally biased region" description="Acidic residues" evidence="1">
    <location>
        <begin position="250"/>
        <end position="261"/>
    </location>
</feature>
<proteinExistence type="predicted"/>
<dbReference type="Pfam" id="PF13391">
    <property type="entry name" value="HNH_2"/>
    <property type="match status" value="1"/>
</dbReference>
<evidence type="ECO:0000313" key="3">
    <source>
        <dbReference type="EMBL" id="KAJ9139496.1"/>
    </source>
</evidence>
<evidence type="ECO:0000259" key="2">
    <source>
        <dbReference type="Pfam" id="PF13391"/>
    </source>
</evidence>